<dbReference type="HAMAP" id="MF_02093">
    <property type="entry name" value="Beta_carotene_diox"/>
    <property type="match status" value="1"/>
</dbReference>
<feature type="transmembrane region" description="Helical" evidence="1">
    <location>
        <begin position="282"/>
        <end position="302"/>
    </location>
</feature>
<keyword evidence="1" id="KW-0472">Membrane</keyword>
<dbReference type="InterPro" id="IPR022270">
    <property type="entry name" value="Blh_diox"/>
</dbReference>
<sequence length="339" mass="36794">MYPNLATLNLLINPFGRVGMRGLDMKSAEVKLFEGIRSFSSVAILAGIILSLFFSQLLGESSMQWQVVIAIAALAIGIPHGALDHLVTLPKSRPLVMTGFIALYVVIAIVAVIAILEFNIVGFIFVLVMSAVHFGIGDAAFISELDRRRPVSVRLPRAIYAISAGSIPVLIPLVNSASTDALAQVNPSLIDWHQGYDQEILTVVITIACLSIAWLIVRKRIREAVDIGLLLALALLTPPLIAFALYFGCWHAMRHTARLTLSLETSQHAFATGNTRSAFLKAVLPGIPALVGTFFVAGILAIRGQEFSDDFFWMALVVVWALTVPHMAVTAKLDRRALT</sequence>
<dbReference type="NCBIfam" id="TIGR03753">
    <property type="entry name" value="blh_monoox"/>
    <property type="match status" value="1"/>
</dbReference>
<protein>
    <recommendedName>
        <fullName evidence="3">Beta-carotene 15,15'-dioxygenase</fullName>
    </recommendedName>
</protein>
<feature type="transmembrane region" description="Helical" evidence="1">
    <location>
        <begin position="95"/>
        <end position="116"/>
    </location>
</feature>
<evidence type="ECO:0008006" key="3">
    <source>
        <dbReference type="Google" id="ProtNLM"/>
    </source>
</evidence>
<name>A0A094QI23_9ZZZZ</name>
<reference evidence="2" key="1">
    <citation type="submission" date="2014-05" db="EMBL/GenBank/DDBJ databases">
        <title>Key roles for freshwater Actinobacteria revealed by deep metagenomic sequencing.</title>
        <authorList>
            <person name="Ghai R."/>
            <person name="Mizuno C.M."/>
            <person name="Picazo A."/>
            <person name="Camacho A."/>
            <person name="Rodriguez-Valera F."/>
        </authorList>
    </citation>
    <scope>NUCLEOTIDE SEQUENCE</scope>
</reference>
<feature type="transmembrane region" description="Helical" evidence="1">
    <location>
        <begin position="200"/>
        <end position="217"/>
    </location>
</feature>
<feature type="transmembrane region" description="Helical" evidence="1">
    <location>
        <begin position="229"/>
        <end position="253"/>
    </location>
</feature>
<feature type="transmembrane region" description="Helical" evidence="1">
    <location>
        <begin position="155"/>
        <end position="174"/>
    </location>
</feature>
<organism evidence="2">
    <name type="scientific">freshwater metagenome</name>
    <dbReference type="NCBI Taxonomy" id="449393"/>
    <lineage>
        <taxon>unclassified sequences</taxon>
        <taxon>metagenomes</taxon>
        <taxon>ecological metagenomes</taxon>
    </lineage>
</organism>
<feature type="transmembrane region" description="Helical" evidence="1">
    <location>
        <begin position="63"/>
        <end position="83"/>
    </location>
</feature>
<feature type="transmembrane region" description="Helical" evidence="1">
    <location>
        <begin position="35"/>
        <end position="57"/>
    </location>
</feature>
<feature type="transmembrane region" description="Helical" evidence="1">
    <location>
        <begin position="311"/>
        <end position="329"/>
    </location>
</feature>
<dbReference type="AlphaFoldDB" id="A0A094QI23"/>
<feature type="transmembrane region" description="Helical" evidence="1">
    <location>
        <begin position="122"/>
        <end position="143"/>
    </location>
</feature>
<comment type="caution">
    <text evidence="2">The sequence shown here is derived from an EMBL/GenBank/DDBJ whole genome shotgun (WGS) entry which is preliminary data.</text>
</comment>
<dbReference type="Pfam" id="PF15461">
    <property type="entry name" value="BCD"/>
    <property type="match status" value="1"/>
</dbReference>
<dbReference type="GO" id="GO:0016702">
    <property type="term" value="F:oxidoreductase activity, acting on single donors with incorporation of molecular oxygen, incorporation of two atoms of oxygen"/>
    <property type="evidence" value="ECO:0007669"/>
    <property type="project" value="InterPro"/>
</dbReference>
<proteinExistence type="inferred from homology"/>
<dbReference type="EMBL" id="JNSK01000145">
    <property type="protein sequence ID" value="KGA14016.1"/>
    <property type="molecule type" value="Genomic_DNA"/>
</dbReference>
<accession>A0A094QI23</accession>
<keyword evidence="1" id="KW-1133">Transmembrane helix</keyword>
<evidence type="ECO:0000313" key="2">
    <source>
        <dbReference type="EMBL" id="KGA14016.1"/>
    </source>
</evidence>
<evidence type="ECO:0000256" key="1">
    <source>
        <dbReference type="SAM" id="Phobius"/>
    </source>
</evidence>
<gene>
    <name evidence="2" type="ORF">GM50_20955</name>
</gene>
<keyword evidence="1" id="KW-0812">Transmembrane</keyword>